<sequence>MQLSGEQVTPERGRKSGVVLPGFVSSVCSRPGQASQFDWPRWGLGVWYAVGLEYWGGCAGEMTCAKNLDNKWLALIDSWTKPNQSGTLRALAIAGKGQITVPISQDKPPIYTTLVQPIMMASNVD</sequence>
<keyword evidence="2" id="KW-1185">Reference proteome</keyword>
<name>A0AAE0XNI4_9GAST</name>
<proteinExistence type="predicted"/>
<gene>
    <name evidence="1" type="ORF">RRG08_062437</name>
</gene>
<organism evidence="1 2">
    <name type="scientific">Elysia crispata</name>
    <name type="common">lettuce slug</name>
    <dbReference type="NCBI Taxonomy" id="231223"/>
    <lineage>
        <taxon>Eukaryota</taxon>
        <taxon>Metazoa</taxon>
        <taxon>Spiralia</taxon>
        <taxon>Lophotrochozoa</taxon>
        <taxon>Mollusca</taxon>
        <taxon>Gastropoda</taxon>
        <taxon>Heterobranchia</taxon>
        <taxon>Euthyneura</taxon>
        <taxon>Panpulmonata</taxon>
        <taxon>Sacoglossa</taxon>
        <taxon>Placobranchoidea</taxon>
        <taxon>Plakobranchidae</taxon>
        <taxon>Elysia</taxon>
    </lineage>
</organism>
<protein>
    <submittedName>
        <fullName evidence="1">Uncharacterized protein</fullName>
    </submittedName>
</protein>
<reference evidence="1" key="1">
    <citation type="journal article" date="2023" name="G3 (Bethesda)">
        <title>A reference genome for the long-term kleptoplast-retaining sea slug Elysia crispata morphotype clarki.</title>
        <authorList>
            <person name="Eastman K.E."/>
            <person name="Pendleton A.L."/>
            <person name="Shaikh M.A."/>
            <person name="Suttiyut T."/>
            <person name="Ogas R."/>
            <person name="Tomko P."/>
            <person name="Gavelis G."/>
            <person name="Widhalm J.R."/>
            <person name="Wisecaver J.H."/>
        </authorList>
    </citation>
    <scope>NUCLEOTIDE SEQUENCE</scope>
    <source>
        <strain evidence="1">ECLA1</strain>
    </source>
</reference>
<dbReference type="Proteomes" id="UP001283361">
    <property type="component" value="Unassembled WGS sequence"/>
</dbReference>
<accession>A0AAE0XNI4</accession>
<dbReference type="EMBL" id="JAWDGP010007939">
    <property type="protein sequence ID" value="KAK3699645.1"/>
    <property type="molecule type" value="Genomic_DNA"/>
</dbReference>
<evidence type="ECO:0000313" key="2">
    <source>
        <dbReference type="Proteomes" id="UP001283361"/>
    </source>
</evidence>
<comment type="caution">
    <text evidence="1">The sequence shown here is derived from an EMBL/GenBank/DDBJ whole genome shotgun (WGS) entry which is preliminary data.</text>
</comment>
<dbReference type="AlphaFoldDB" id="A0AAE0XNI4"/>
<evidence type="ECO:0000313" key="1">
    <source>
        <dbReference type="EMBL" id="KAK3699645.1"/>
    </source>
</evidence>